<name>A0AAD6HRR7_9EURO</name>
<dbReference type="AlphaFoldDB" id="A0AAD6HRR7"/>
<proteinExistence type="predicted"/>
<gene>
    <name evidence="1" type="ORF">N7493_004276</name>
</gene>
<organism evidence="1 2">
    <name type="scientific">Penicillium malachiteum</name>
    <dbReference type="NCBI Taxonomy" id="1324776"/>
    <lineage>
        <taxon>Eukaryota</taxon>
        <taxon>Fungi</taxon>
        <taxon>Dikarya</taxon>
        <taxon>Ascomycota</taxon>
        <taxon>Pezizomycotina</taxon>
        <taxon>Eurotiomycetes</taxon>
        <taxon>Eurotiomycetidae</taxon>
        <taxon>Eurotiales</taxon>
        <taxon>Aspergillaceae</taxon>
        <taxon>Penicillium</taxon>
    </lineage>
</organism>
<evidence type="ECO:0000313" key="1">
    <source>
        <dbReference type="EMBL" id="KAJ5732795.1"/>
    </source>
</evidence>
<accession>A0AAD6HRR7</accession>
<protein>
    <submittedName>
        <fullName evidence="1">Uncharacterized protein</fullName>
    </submittedName>
</protein>
<reference evidence="1" key="2">
    <citation type="submission" date="2023-01" db="EMBL/GenBank/DDBJ databases">
        <authorList>
            <person name="Petersen C."/>
        </authorList>
    </citation>
    <scope>NUCLEOTIDE SEQUENCE</scope>
    <source>
        <strain evidence="1">IBT 17514</strain>
    </source>
</reference>
<comment type="caution">
    <text evidence="1">The sequence shown here is derived from an EMBL/GenBank/DDBJ whole genome shotgun (WGS) entry which is preliminary data.</text>
</comment>
<keyword evidence="2" id="KW-1185">Reference proteome</keyword>
<sequence>MLRPWRSDKLRKAALRVHGGYHVPLILRTYYNSDKAERAVDDIRFAEWIHLDEFLADEADWACLDDPELFDFGDQ</sequence>
<reference evidence="1" key="1">
    <citation type="journal article" date="2023" name="IMA Fungus">
        <title>Comparative genomic study of the Penicillium genus elucidates a diverse pangenome and 15 lateral gene transfer events.</title>
        <authorList>
            <person name="Petersen C."/>
            <person name="Sorensen T."/>
            <person name="Nielsen M.R."/>
            <person name="Sondergaard T.E."/>
            <person name="Sorensen J.L."/>
            <person name="Fitzpatrick D.A."/>
            <person name="Frisvad J.C."/>
            <person name="Nielsen K.L."/>
        </authorList>
    </citation>
    <scope>NUCLEOTIDE SEQUENCE</scope>
    <source>
        <strain evidence="1">IBT 17514</strain>
    </source>
</reference>
<evidence type="ECO:0000313" key="2">
    <source>
        <dbReference type="Proteomes" id="UP001215712"/>
    </source>
</evidence>
<dbReference type="EMBL" id="JAQJAN010000004">
    <property type="protein sequence ID" value="KAJ5732795.1"/>
    <property type="molecule type" value="Genomic_DNA"/>
</dbReference>
<dbReference type="Proteomes" id="UP001215712">
    <property type="component" value="Unassembled WGS sequence"/>
</dbReference>